<feature type="transmembrane region" description="Helical" evidence="6">
    <location>
        <begin position="171"/>
        <end position="194"/>
    </location>
</feature>
<evidence type="ECO:0000256" key="3">
    <source>
        <dbReference type="ARBA" id="ARBA00022989"/>
    </source>
</evidence>
<name>A0A918DP91_9GAMM</name>
<dbReference type="InterPro" id="IPR003945">
    <property type="entry name" value="NU5C-like"/>
</dbReference>
<proteinExistence type="predicted"/>
<accession>A0A918DP91</accession>
<evidence type="ECO:0000313" key="9">
    <source>
        <dbReference type="EMBL" id="GGO78174.1"/>
    </source>
</evidence>
<feature type="transmembrane region" description="Helical" evidence="6">
    <location>
        <begin position="117"/>
        <end position="135"/>
    </location>
</feature>
<feature type="transmembrane region" description="Helical" evidence="6">
    <location>
        <begin position="31"/>
        <end position="53"/>
    </location>
</feature>
<feature type="transmembrane region" description="Helical" evidence="6">
    <location>
        <begin position="141"/>
        <end position="159"/>
    </location>
</feature>
<feature type="transmembrane region" description="Helical" evidence="6">
    <location>
        <begin position="279"/>
        <end position="300"/>
    </location>
</feature>
<protein>
    <submittedName>
        <fullName evidence="9">NADH-quinone oxidoreductase subunit L</fullName>
    </submittedName>
</protein>
<keyword evidence="3 6" id="KW-1133">Transmembrane helix</keyword>
<comment type="caution">
    <text evidence="9">The sequence shown here is derived from an EMBL/GenBank/DDBJ whole genome shotgun (WGS) entry which is preliminary data.</text>
</comment>
<dbReference type="PANTHER" id="PTHR42829">
    <property type="entry name" value="NADH-UBIQUINONE OXIDOREDUCTASE CHAIN 5"/>
    <property type="match status" value="1"/>
</dbReference>
<evidence type="ECO:0000259" key="8">
    <source>
        <dbReference type="Pfam" id="PF00662"/>
    </source>
</evidence>
<dbReference type="InterPro" id="IPR001516">
    <property type="entry name" value="Proton_antipo_N"/>
</dbReference>
<feature type="domain" description="NADH-Ubiquinone oxidoreductase (complex I) chain 5 N-terminal" evidence="8">
    <location>
        <begin position="68"/>
        <end position="118"/>
    </location>
</feature>
<dbReference type="PANTHER" id="PTHR42829:SF2">
    <property type="entry name" value="NADH-UBIQUINONE OXIDOREDUCTASE CHAIN 5"/>
    <property type="match status" value="1"/>
</dbReference>
<feature type="transmembrane region" description="Helical" evidence="6">
    <location>
        <begin position="6"/>
        <end position="24"/>
    </location>
</feature>
<feature type="transmembrane region" description="Helical" evidence="6">
    <location>
        <begin position="368"/>
        <end position="393"/>
    </location>
</feature>
<dbReference type="PRINTS" id="PR01434">
    <property type="entry name" value="NADHDHGNASE5"/>
</dbReference>
<dbReference type="InterPro" id="IPR018393">
    <property type="entry name" value="NADHpl_OxRdtase_5_subgr"/>
</dbReference>
<feature type="transmembrane region" description="Helical" evidence="6">
    <location>
        <begin position="413"/>
        <end position="431"/>
    </location>
</feature>
<dbReference type="Proteomes" id="UP000599578">
    <property type="component" value="Unassembled WGS sequence"/>
</dbReference>
<keyword evidence="4 6" id="KW-0472">Membrane</keyword>
<dbReference type="Gene3D" id="1.20.5.2700">
    <property type="match status" value="1"/>
</dbReference>
<comment type="subcellular location">
    <subcellularLocation>
        <location evidence="1">Endomembrane system</location>
        <topology evidence="1">Multi-pass membrane protein</topology>
    </subcellularLocation>
    <subcellularLocation>
        <location evidence="5">Membrane</location>
        <topology evidence="5">Multi-pass membrane protein</topology>
    </subcellularLocation>
</comment>
<dbReference type="GO" id="GO:0016020">
    <property type="term" value="C:membrane"/>
    <property type="evidence" value="ECO:0007669"/>
    <property type="project" value="UniProtKB-SubCell"/>
</dbReference>
<evidence type="ECO:0000313" key="10">
    <source>
        <dbReference type="Proteomes" id="UP000599578"/>
    </source>
</evidence>
<evidence type="ECO:0000256" key="5">
    <source>
        <dbReference type="RuleBase" id="RU000320"/>
    </source>
</evidence>
<feature type="transmembrane region" description="Helical" evidence="6">
    <location>
        <begin position="84"/>
        <end position="105"/>
    </location>
</feature>
<dbReference type="NCBIfam" id="TIGR01974">
    <property type="entry name" value="NDH_I_L"/>
    <property type="match status" value="1"/>
</dbReference>
<sequence>MAALLLWIPLMPLLSSLLLLLAGARLGERPVALLGVGSVALSALFSLAAILSFSASDGVAWGIETLPWFSALGLEVGFSLHFDGLSAVMVGVITGVGLLIHLYSVAYMAGDADFARFFAYLNLFVAMMLILVLAGDFLLLYLGWEGVGLCSFLLIGFWYRQPENGYAARKAFVVTRIGDVALALGLLILVQQFGMLNIQDSVDQARQLWPGSDLAGWVALLLLGGAVGKSAQLPLQTWLPDAMAGPTPVSALIHAATMVTAGVYLIARTQGIFMLAPQVLQLVALVGAMTLFLAACSALVQHDLKRILAYSTISQIGYMFFALGTGAFSAAVFHLMTHAFFKALLFLAAGQVIMSLHHEQDTRRMGGLLRPMPFSALCFAIGCAALAALPLTSGFYSKDAILLQAYAQGGAGFAWWLALAGALVTALYSLRLFVRLFLGDCRTLPEPDNRPLLCWPLGILCLLALFGALIPQPLHDVFSAAPQAHVPLPVHLLVLAMPVIGLVAGIWLLLRHRDWRQAFATGALARWWRAGWGFDVLYDWLLVRPLLWLARVNRRDLADLPVQLLVWTSRICHQGLSRLQSGRLRHYAVGIVGGAVLILAVVL</sequence>
<gene>
    <name evidence="9" type="primary">nuoL</name>
    <name evidence="9" type="ORF">GCM10011348_09460</name>
</gene>
<evidence type="ECO:0000256" key="6">
    <source>
        <dbReference type="SAM" id="Phobius"/>
    </source>
</evidence>
<dbReference type="NCBIfam" id="NF005141">
    <property type="entry name" value="PRK06590.1"/>
    <property type="match status" value="1"/>
</dbReference>
<evidence type="ECO:0000256" key="1">
    <source>
        <dbReference type="ARBA" id="ARBA00004127"/>
    </source>
</evidence>
<feature type="transmembrane region" description="Helical" evidence="6">
    <location>
        <begin position="247"/>
        <end position="267"/>
    </location>
</feature>
<dbReference type="GO" id="GO:0042773">
    <property type="term" value="P:ATP synthesis coupled electron transport"/>
    <property type="evidence" value="ECO:0007669"/>
    <property type="project" value="InterPro"/>
</dbReference>
<feature type="transmembrane region" description="Helical" evidence="6">
    <location>
        <begin position="490"/>
        <end position="510"/>
    </location>
</feature>
<dbReference type="AlphaFoldDB" id="A0A918DP91"/>
<dbReference type="Pfam" id="PF00662">
    <property type="entry name" value="Proton_antipo_N"/>
    <property type="match status" value="1"/>
</dbReference>
<feature type="domain" description="NADH:quinone oxidoreductase/Mrp antiporter transmembrane" evidence="7">
    <location>
        <begin position="134"/>
        <end position="410"/>
    </location>
</feature>
<dbReference type="EMBL" id="BMLT01000002">
    <property type="protein sequence ID" value="GGO78174.1"/>
    <property type="molecule type" value="Genomic_DNA"/>
</dbReference>
<dbReference type="GO" id="GO:0015990">
    <property type="term" value="P:electron transport coupled proton transport"/>
    <property type="evidence" value="ECO:0007669"/>
    <property type="project" value="TreeGrafter"/>
</dbReference>
<dbReference type="InterPro" id="IPR001750">
    <property type="entry name" value="ND/Mrp_TM"/>
</dbReference>
<feature type="transmembrane region" description="Helical" evidence="6">
    <location>
        <begin position="307"/>
        <end position="333"/>
    </location>
</feature>
<keyword evidence="10" id="KW-1185">Reference proteome</keyword>
<evidence type="ECO:0000259" key="7">
    <source>
        <dbReference type="Pfam" id="PF00361"/>
    </source>
</evidence>
<dbReference type="GO" id="GO:0003954">
    <property type="term" value="F:NADH dehydrogenase activity"/>
    <property type="evidence" value="ECO:0007669"/>
    <property type="project" value="TreeGrafter"/>
</dbReference>
<dbReference type="Pfam" id="PF00361">
    <property type="entry name" value="Proton_antipo_M"/>
    <property type="match status" value="1"/>
</dbReference>
<evidence type="ECO:0000256" key="4">
    <source>
        <dbReference type="ARBA" id="ARBA00023136"/>
    </source>
</evidence>
<feature type="transmembrane region" description="Helical" evidence="6">
    <location>
        <begin position="452"/>
        <end position="470"/>
    </location>
</feature>
<reference evidence="9 10" key="1">
    <citation type="journal article" date="2014" name="Int. J. Syst. Evol. Microbiol.">
        <title>Complete genome sequence of Corynebacterium casei LMG S-19264T (=DSM 44701T), isolated from a smear-ripened cheese.</title>
        <authorList>
            <consortium name="US DOE Joint Genome Institute (JGI-PGF)"/>
            <person name="Walter F."/>
            <person name="Albersmeier A."/>
            <person name="Kalinowski J."/>
            <person name="Ruckert C."/>
        </authorList>
    </citation>
    <scope>NUCLEOTIDE SEQUENCE [LARGE SCALE GENOMIC DNA]</scope>
    <source>
        <strain evidence="9 10">CGMCC 1.7286</strain>
    </source>
</reference>
<evidence type="ECO:0000256" key="2">
    <source>
        <dbReference type="ARBA" id="ARBA00022692"/>
    </source>
</evidence>
<dbReference type="GO" id="GO:0012505">
    <property type="term" value="C:endomembrane system"/>
    <property type="evidence" value="ECO:0007669"/>
    <property type="project" value="UniProtKB-SubCell"/>
</dbReference>
<dbReference type="RefSeq" id="WP_188858867.1">
    <property type="nucleotide sequence ID" value="NZ_BMLT01000002.1"/>
</dbReference>
<feature type="transmembrane region" description="Helical" evidence="6">
    <location>
        <begin position="584"/>
        <end position="602"/>
    </location>
</feature>
<dbReference type="PRINTS" id="PR01435">
    <property type="entry name" value="NPOXDRDTASE5"/>
</dbReference>
<dbReference type="GO" id="GO:0008137">
    <property type="term" value="F:NADH dehydrogenase (ubiquinone) activity"/>
    <property type="evidence" value="ECO:0007669"/>
    <property type="project" value="InterPro"/>
</dbReference>
<keyword evidence="2 5" id="KW-0812">Transmembrane</keyword>
<organism evidence="9 10">
    <name type="scientific">Marinobacterium nitratireducens</name>
    <dbReference type="NCBI Taxonomy" id="518897"/>
    <lineage>
        <taxon>Bacteria</taxon>
        <taxon>Pseudomonadati</taxon>
        <taxon>Pseudomonadota</taxon>
        <taxon>Gammaproteobacteria</taxon>
        <taxon>Oceanospirillales</taxon>
        <taxon>Oceanospirillaceae</taxon>
        <taxon>Marinobacterium</taxon>
    </lineage>
</organism>